<dbReference type="Pfam" id="PF10261">
    <property type="entry name" value="FIT"/>
    <property type="match status" value="1"/>
</dbReference>
<name>A0AAF0ETN5_9BASI</name>
<reference evidence="9" key="1">
    <citation type="submission" date="2023-03" db="EMBL/GenBank/DDBJ databases">
        <title>Mating type loci evolution in Malassezia.</title>
        <authorList>
            <person name="Coelho M.A."/>
        </authorList>
    </citation>
    <scope>NUCLEOTIDE SEQUENCE</scope>
    <source>
        <strain evidence="9">CBS 9557</strain>
    </source>
</reference>
<dbReference type="AlphaFoldDB" id="A0AAF0ETN5"/>
<gene>
    <name evidence="9" type="ORF">MNAN1_003619</name>
</gene>
<feature type="transmembrane region" description="Helical" evidence="8">
    <location>
        <begin position="20"/>
        <end position="42"/>
    </location>
</feature>
<evidence type="ECO:0000256" key="4">
    <source>
        <dbReference type="ARBA" id="ARBA00022824"/>
    </source>
</evidence>
<evidence type="ECO:0000256" key="5">
    <source>
        <dbReference type="ARBA" id="ARBA00022989"/>
    </source>
</evidence>
<keyword evidence="9" id="KW-0808">Transferase</keyword>
<evidence type="ECO:0000313" key="10">
    <source>
        <dbReference type="Proteomes" id="UP001213623"/>
    </source>
</evidence>
<keyword evidence="9" id="KW-0548">Nucleotidyltransferase</keyword>
<dbReference type="PANTHER" id="PTHR23129">
    <property type="entry name" value="ACYL-COENZYME A DIPHOSPHATASE FITM2"/>
    <property type="match status" value="1"/>
</dbReference>
<evidence type="ECO:0000256" key="6">
    <source>
        <dbReference type="ARBA" id="ARBA00023098"/>
    </source>
</evidence>
<evidence type="ECO:0000256" key="7">
    <source>
        <dbReference type="ARBA" id="ARBA00023136"/>
    </source>
</evidence>
<evidence type="ECO:0000256" key="2">
    <source>
        <dbReference type="ARBA" id="ARBA00022692"/>
    </source>
</evidence>
<keyword evidence="7 8" id="KW-0472">Membrane</keyword>
<comment type="subcellular location">
    <subcellularLocation>
        <location evidence="1">Endoplasmic reticulum membrane</location>
        <topology evidence="1">Multi-pass membrane protein</topology>
    </subcellularLocation>
</comment>
<dbReference type="EMBL" id="CP119898">
    <property type="protein sequence ID" value="WFD28606.1"/>
    <property type="molecule type" value="Genomic_DNA"/>
</dbReference>
<feature type="transmembrane region" description="Helical" evidence="8">
    <location>
        <begin position="135"/>
        <end position="153"/>
    </location>
</feature>
<dbReference type="InterPro" id="IPR019388">
    <property type="entry name" value="FIT"/>
</dbReference>
<keyword evidence="3" id="KW-0378">Hydrolase</keyword>
<dbReference type="Proteomes" id="UP001213623">
    <property type="component" value="Chromosome 7"/>
</dbReference>
<dbReference type="GO" id="GO:0008654">
    <property type="term" value="P:phospholipid biosynthetic process"/>
    <property type="evidence" value="ECO:0007669"/>
    <property type="project" value="TreeGrafter"/>
</dbReference>
<feature type="transmembrane region" description="Helical" evidence="8">
    <location>
        <begin position="225"/>
        <end position="249"/>
    </location>
</feature>
<feature type="transmembrane region" description="Helical" evidence="8">
    <location>
        <begin position="275"/>
        <end position="295"/>
    </location>
</feature>
<accession>A0AAF0ETN5</accession>
<protein>
    <submittedName>
        <fullName evidence="9">ATP adenylyltransferase</fullName>
        <ecNumber evidence="9">2.7.7.53</ecNumber>
    </submittedName>
</protein>
<keyword evidence="10" id="KW-1185">Reference proteome</keyword>
<dbReference type="GO" id="GO:0003877">
    <property type="term" value="F:ATP:ADP adenylyltransferase activity"/>
    <property type="evidence" value="ECO:0007669"/>
    <property type="project" value="UniProtKB-EC"/>
</dbReference>
<dbReference type="PANTHER" id="PTHR23129:SF0">
    <property type="entry name" value="ACYL-COENZYME A DIPHOSPHATASE FITM2"/>
    <property type="match status" value="1"/>
</dbReference>
<evidence type="ECO:0000256" key="8">
    <source>
        <dbReference type="SAM" id="Phobius"/>
    </source>
</evidence>
<keyword evidence="6" id="KW-0443">Lipid metabolism</keyword>
<dbReference type="GO" id="GO:0005789">
    <property type="term" value="C:endoplasmic reticulum membrane"/>
    <property type="evidence" value="ECO:0007669"/>
    <property type="project" value="UniProtKB-SubCell"/>
</dbReference>
<dbReference type="GO" id="GO:0034389">
    <property type="term" value="P:lipid droplet organization"/>
    <property type="evidence" value="ECO:0007669"/>
    <property type="project" value="TreeGrafter"/>
</dbReference>
<evidence type="ECO:0000256" key="3">
    <source>
        <dbReference type="ARBA" id="ARBA00022801"/>
    </source>
</evidence>
<evidence type="ECO:0000313" key="9">
    <source>
        <dbReference type="EMBL" id="WFD28606.1"/>
    </source>
</evidence>
<keyword evidence="2 8" id="KW-0812">Transmembrane</keyword>
<dbReference type="GO" id="GO:0010945">
    <property type="term" value="F:coenzyme A diphosphatase activity"/>
    <property type="evidence" value="ECO:0007669"/>
    <property type="project" value="InterPro"/>
</dbReference>
<proteinExistence type="predicted"/>
<keyword evidence="4" id="KW-0256">Endoplasmic reticulum</keyword>
<organism evidence="9 10">
    <name type="scientific">Malassezia nana</name>
    <dbReference type="NCBI Taxonomy" id="180528"/>
    <lineage>
        <taxon>Eukaryota</taxon>
        <taxon>Fungi</taxon>
        <taxon>Dikarya</taxon>
        <taxon>Basidiomycota</taxon>
        <taxon>Ustilaginomycotina</taxon>
        <taxon>Malasseziomycetes</taxon>
        <taxon>Malasseziales</taxon>
        <taxon>Malasseziaceae</taxon>
        <taxon>Malassezia</taxon>
    </lineage>
</organism>
<dbReference type="GO" id="GO:0019915">
    <property type="term" value="P:lipid storage"/>
    <property type="evidence" value="ECO:0007669"/>
    <property type="project" value="InterPro"/>
</dbReference>
<evidence type="ECO:0000256" key="1">
    <source>
        <dbReference type="ARBA" id="ARBA00004477"/>
    </source>
</evidence>
<dbReference type="EC" id="2.7.7.53" evidence="9"/>
<keyword evidence="5 8" id="KW-1133">Transmembrane helix</keyword>
<sequence>MARRVPAYLRLPQQLRIHTYHVYMLLFLAGVILVGTCTSALFRMNHFNLHLSAARATDYAAFVELQKQAPNIWADRRNWANRIFVRRAWFWNSVAIGLIAATLKRTGGGVQGEFGKVPVPARIHSWHDVVASKTFVRWLMATLGWLFVAQWSFGASLLERMHVASGGQCLFNAMEVDPSLCRLRTPLSSKSHPDLVSQLEPSVVERHSTFHAGWHGGVNVSGHTFILVLSILVLGEMLVPYVPVTWAPLSIPSALRAQRNVWRDGPPQLRSRNRLVLLGALALMVLWTSMLFATSMYYHTALEKAIGFLTATAVWLLVPKETALV</sequence>